<protein>
    <submittedName>
        <fullName evidence="2">Uncharacterized protein</fullName>
    </submittedName>
</protein>
<proteinExistence type="predicted"/>
<dbReference type="STRING" id="570521.SAMN04488508_106282"/>
<dbReference type="EMBL" id="FQYP01000006">
    <property type="protein sequence ID" value="SHJ21574.1"/>
    <property type="molecule type" value="Genomic_DNA"/>
</dbReference>
<evidence type="ECO:0000256" key="1">
    <source>
        <dbReference type="SAM" id="MobiDB-lite"/>
    </source>
</evidence>
<dbReference type="Proteomes" id="UP000184432">
    <property type="component" value="Unassembled WGS sequence"/>
</dbReference>
<evidence type="ECO:0000313" key="3">
    <source>
        <dbReference type="Proteomes" id="UP000184432"/>
    </source>
</evidence>
<feature type="region of interest" description="Disordered" evidence="1">
    <location>
        <begin position="28"/>
        <end position="49"/>
    </location>
</feature>
<sequence>MAAMVPAPIFFQKKQGKFNSDDIIELVEQKQQDDSEEEQTKKLDQELKS</sequence>
<keyword evidence="3" id="KW-1185">Reference proteome</keyword>
<name>A0A1M6HHE2_9FLAO</name>
<dbReference type="AlphaFoldDB" id="A0A1M6HHE2"/>
<gene>
    <name evidence="2" type="ORF">SAMN04488508_106282</name>
</gene>
<organism evidence="2 3">
    <name type="scientific">Aquimarina spongiae</name>
    <dbReference type="NCBI Taxonomy" id="570521"/>
    <lineage>
        <taxon>Bacteria</taxon>
        <taxon>Pseudomonadati</taxon>
        <taxon>Bacteroidota</taxon>
        <taxon>Flavobacteriia</taxon>
        <taxon>Flavobacteriales</taxon>
        <taxon>Flavobacteriaceae</taxon>
        <taxon>Aquimarina</taxon>
    </lineage>
</organism>
<accession>A0A1M6HHE2</accession>
<reference evidence="3" key="1">
    <citation type="submission" date="2016-11" db="EMBL/GenBank/DDBJ databases">
        <authorList>
            <person name="Varghese N."/>
            <person name="Submissions S."/>
        </authorList>
    </citation>
    <scope>NUCLEOTIDE SEQUENCE [LARGE SCALE GENOMIC DNA]</scope>
    <source>
        <strain evidence="3">DSM 22623</strain>
    </source>
</reference>
<evidence type="ECO:0000313" key="2">
    <source>
        <dbReference type="EMBL" id="SHJ21574.1"/>
    </source>
</evidence>